<dbReference type="Gene3D" id="2.40.420.20">
    <property type="match status" value="1"/>
</dbReference>
<dbReference type="Pfam" id="PF25954">
    <property type="entry name" value="Beta-barrel_RND_2"/>
    <property type="match status" value="1"/>
</dbReference>
<name>A0A916UCF1_9HYPH</name>
<dbReference type="GO" id="GO:1990281">
    <property type="term" value="C:efflux pump complex"/>
    <property type="evidence" value="ECO:0007669"/>
    <property type="project" value="TreeGrafter"/>
</dbReference>
<dbReference type="Gene3D" id="2.40.50.100">
    <property type="match status" value="1"/>
</dbReference>
<feature type="domain" description="CusB-like beta-barrel" evidence="4">
    <location>
        <begin position="216"/>
        <end position="288"/>
    </location>
</feature>
<evidence type="ECO:0000259" key="4">
    <source>
        <dbReference type="Pfam" id="PF25954"/>
    </source>
</evidence>
<evidence type="ECO:0000259" key="3">
    <source>
        <dbReference type="Pfam" id="PF25917"/>
    </source>
</evidence>
<dbReference type="SUPFAM" id="SSF111369">
    <property type="entry name" value="HlyD-like secretion proteins"/>
    <property type="match status" value="1"/>
</dbReference>
<dbReference type="PANTHER" id="PTHR30469:SF18">
    <property type="entry name" value="RESISTANCE-NODULATION-CELL DIVISION (RND) EFFLUX MEMBRANE FUSION PROTEIN-RELATED"/>
    <property type="match status" value="1"/>
</dbReference>
<keyword evidence="2" id="KW-0732">Signal</keyword>
<keyword evidence="6" id="KW-1185">Reference proteome</keyword>
<accession>A0A916UCF1</accession>
<dbReference type="AlphaFoldDB" id="A0A916UCF1"/>
<comment type="similarity">
    <text evidence="1">Belongs to the membrane fusion protein (MFP) (TC 8.A.1) family.</text>
</comment>
<feature type="chain" id="PRO_5036929629" evidence="2">
    <location>
        <begin position="28"/>
        <end position="369"/>
    </location>
</feature>
<evidence type="ECO:0000256" key="1">
    <source>
        <dbReference type="ARBA" id="ARBA00009477"/>
    </source>
</evidence>
<dbReference type="Gene3D" id="1.10.287.470">
    <property type="entry name" value="Helix hairpin bin"/>
    <property type="match status" value="1"/>
</dbReference>
<feature type="domain" description="Multidrug resistance protein MdtA-like barrel-sandwich hybrid" evidence="3">
    <location>
        <begin position="70"/>
        <end position="206"/>
    </location>
</feature>
<dbReference type="RefSeq" id="WP_188609643.1">
    <property type="nucleotide sequence ID" value="NZ_BMGG01000004.1"/>
</dbReference>
<sequence length="369" mass="39040">MRQPRPAARYPARAMALLALAAALPLAACNEEAPAEVKQNRPVLVAPVRFESETPSRTLVATIRPRIESDIGFRLNGKVARRLVEIGDRVAAGQTLAVLDDIDLRLQAEQAEAEQRAARGALAQATAAEQRALELRKKGWSTDAVLDSSHAAADEARGRIARADRAVELTKNSFSYAKLTADAAGIVTAVLVEPGQVVSAGQTAIRVARTGEREAVVAVPETMIERARTGKAALVLWSKPGKSYEAKLRELSPTADATTRTFLAKFSLPSVGNDAEIGMTGTLSLVDASAARVARLPLSALFNQNGGPSVYVVDPATGALTLKPVVVRSYDSRDVVVAAGVQDGDKVVAVGVQKLDPVQKVRVVDALSF</sequence>
<evidence type="ECO:0000256" key="2">
    <source>
        <dbReference type="SAM" id="SignalP"/>
    </source>
</evidence>
<dbReference type="Pfam" id="PF25917">
    <property type="entry name" value="BSH_RND"/>
    <property type="match status" value="1"/>
</dbReference>
<dbReference type="InterPro" id="IPR058625">
    <property type="entry name" value="MdtA-like_BSH"/>
</dbReference>
<evidence type="ECO:0000313" key="5">
    <source>
        <dbReference type="EMBL" id="GGC66714.1"/>
    </source>
</evidence>
<dbReference type="NCBIfam" id="TIGR01730">
    <property type="entry name" value="RND_mfp"/>
    <property type="match status" value="1"/>
</dbReference>
<reference evidence="5" key="2">
    <citation type="submission" date="2020-09" db="EMBL/GenBank/DDBJ databases">
        <authorList>
            <person name="Sun Q."/>
            <person name="Zhou Y."/>
        </authorList>
    </citation>
    <scope>NUCLEOTIDE SEQUENCE</scope>
    <source>
        <strain evidence="5">CGMCC 1.12919</strain>
    </source>
</reference>
<dbReference type="GO" id="GO:0015562">
    <property type="term" value="F:efflux transmembrane transporter activity"/>
    <property type="evidence" value="ECO:0007669"/>
    <property type="project" value="TreeGrafter"/>
</dbReference>
<dbReference type="InterPro" id="IPR058792">
    <property type="entry name" value="Beta-barrel_RND_2"/>
</dbReference>
<feature type="signal peptide" evidence="2">
    <location>
        <begin position="1"/>
        <end position="27"/>
    </location>
</feature>
<organism evidence="5 6">
    <name type="scientific">Chelatococcus reniformis</name>
    <dbReference type="NCBI Taxonomy" id="1494448"/>
    <lineage>
        <taxon>Bacteria</taxon>
        <taxon>Pseudomonadati</taxon>
        <taxon>Pseudomonadota</taxon>
        <taxon>Alphaproteobacteria</taxon>
        <taxon>Hyphomicrobiales</taxon>
        <taxon>Chelatococcaceae</taxon>
        <taxon>Chelatococcus</taxon>
    </lineage>
</organism>
<dbReference type="EMBL" id="BMGG01000004">
    <property type="protein sequence ID" value="GGC66714.1"/>
    <property type="molecule type" value="Genomic_DNA"/>
</dbReference>
<reference evidence="5" key="1">
    <citation type="journal article" date="2014" name="Int. J. Syst. Evol. Microbiol.">
        <title>Complete genome sequence of Corynebacterium casei LMG S-19264T (=DSM 44701T), isolated from a smear-ripened cheese.</title>
        <authorList>
            <consortium name="US DOE Joint Genome Institute (JGI-PGF)"/>
            <person name="Walter F."/>
            <person name="Albersmeier A."/>
            <person name="Kalinowski J."/>
            <person name="Ruckert C."/>
        </authorList>
    </citation>
    <scope>NUCLEOTIDE SEQUENCE</scope>
    <source>
        <strain evidence="5">CGMCC 1.12919</strain>
    </source>
</reference>
<dbReference type="Proteomes" id="UP000637002">
    <property type="component" value="Unassembled WGS sequence"/>
</dbReference>
<protein>
    <submittedName>
        <fullName evidence="5">Multidrug transporter</fullName>
    </submittedName>
</protein>
<comment type="caution">
    <text evidence="5">The sequence shown here is derived from an EMBL/GenBank/DDBJ whole genome shotgun (WGS) entry which is preliminary data.</text>
</comment>
<gene>
    <name evidence="5" type="ORF">GCM10010994_26640</name>
</gene>
<evidence type="ECO:0000313" key="6">
    <source>
        <dbReference type="Proteomes" id="UP000637002"/>
    </source>
</evidence>
<proteinExistence type="inferred from homology"/>
<dbReference type="InterPro" id="IPR006143">
    <property type="entry name" value="RND_pump_MFP"/>
</dbReference>
<dbReference type="PANTHER" id="PTHR30469">
    <property type="entry name" value="MULTIDRUG RESISTANCE PROTEIN MDTA"/>
    <property type="match status" value="1"/>
</dbReference>
<dbReference type="Gene3D" id="2.40.30.170">
    <property type="match status" value="1"/>
</dbReference>